<keyword evidence="1" id="KW-0812">Transmembrane</keyword>
<evidence type="ECO:0000313" key="3">
    <source>
        <dbReference type="Proteomes" id="UP000054230"/>
    </source>
</evidence>
<dbReference type="AlphaFoldDB" id="A0A0V8CYT9"/>
<proteinExistence type="predicted"/>
<name>A0A0V8CYT9_LACLL</name>
<gene>
    <name evidence="2" type="ORF">LMG8520_2094</name>
</gene>
<evidence type="ECO:0000313" key="2">
    <source>
        <dbReference type="EMBL" id="KSU06392.1"/>
    </source>
</evidence>
<dbReference type="PATRIC" id="fig|1360.106.peg.2205"/>
<keyword evidence="1" id="KW-1133">Transmembrane helix</keyword>
<reference evidence="3" key="1">
    <citation type="submission" date="2015-10" db="EMBL/GenBank/DDBJ databases">
        <title>Draft Genome Sequences of 11 Lactococcus lactis subspecies cremoris strains.</title>
        <authorList>
            <person name="Wels M."/>
            <person name="Backus L."/>
            <person name="Boekhorst J."/>
            <person name="Dijkstra A."/>
            <person name="Beerthuizen M."/>
            <person name="Kelly W."/>
            <person name="Siezen R."/>
            <person name="Bachmann H."/>
            <person name="Van Hijum S."/>
        </authorList>
    </citation>
    <scope>NUCLEOTIDE SEQUENCE [LARGE SCALE GENOMIC DNA]</scope>
    <source>
        <strain evidence="3">LMG8520</strain>
    </source>
</reference>
<dbReference type="EMBL" id="LKLP01000109">
    <property type="protein sequence ID" value="KSU06392.1"/>
    <property type="molecule type" value="Genomic_DNA"/>
</dbReference>
<keyword evidence="1" id="KW-0472">Membrane</keyword>
<organism evidence="2 3">
    <name type="scientific">Lactococcus lactis subsp. lactis</name>
    <name type="common">Streptococcus lactis</name>
    <dbReference type="NCBI Taxonomy" id="1360"/>
    <lineage>
        <taxon>Bacteria</taxon>
        <taxon>Bacillati</taxon>
        <taxon>Bacillota</taxon>
        <taxon>Bacilli</taxon>
        <taxon>Lactobacillales</taxon>
        <taxon>Streptococcaceae</taxon>
        <taxon>Lactococcus</taxon>
    </lineage>
</organism>
<sequence length="55" mass="6446">MGILSITNGWEGQILVNLIVILILLVSIFFMGLFLKSATYFQKDFILWKSRIRRK</sequence>
<evidence type="ECO:0000256" key="1">
    <source>
        <dbReference type="SAM" id="Phobius"/>
    </source>
</evidence>
<accession>A0A0V8CYT9</accession>
<comment type="caution">
    <text evidence="2">The sequence shown here is derived from an EMBL/GenBank/DDBJ whole genome shotgun (WGS) entry which is preliminary data.</text>
</comment>
<feature type="transmembrane region" description="Helical" evidence="1">
    <location>
        <begin position="14"/>
        <end position="35"/>
    </location>
</feature>
<protein>
    <submittedName>
        <fullName evidence="2">Uncharacterized protein</fullName>
    </submittedName>
</protein>
<dbReference type="Proteomes" id="UP000054230">
    <property type="component" value="Unassembled WGS sequence"/>
</dbReference>